<dbReference type="SUPFAM" id="SSF55486">
    <property type="entry name" value="Metalloproteases ('zincins'), catalytic domain"/>
    <property type="match status" value="1"/>
</dbReference>
<accession>A0A316TR80</accession>
<feature type="transmembrane region" description="Helical" evidence="2">
    <location>
        <begin position="96"/>
        <end position="120"/>
    </location>
</feature>
<evidence type="ECO:0000313" key="5">
    <source>
        <dbReference type="Proteomes" id="UP000245533"/>
    </source>
</evidence>
<dbReference type="GO" id="GO:0008237">
    <property type="term" value="F:metallopeptidase activity"/>
    <property type="evidence" value="ECO:0007669"/>
    <property type="project" value="InterPro"/>
</dbReference>
<dbReference type="EMBL" id="QGGB01000007">
    <property type="protein sequence ID" value="PWN06318.1"/>
    <property type="molecule type" value="Genomic_DNA"/>
</dbReference>
<keyword evidence="5" id="KW-1185">Reference proteome</keyword>
<gene>
    <name evidence="4" type="ORF">DDZ15_10885</name>
</gene>
<reference evidence="4 5" key="1">
    <citation type="submission" date="2018-05" db="EMBL/GenBank/DDBJ databases">
        <title>Rhodohalobacter halophilus gen. nov., sp. nov., a moderately halophilic member of the family Balneolaceae.</title>
        <authorList>
            <person name="Liu Z.-W."/>
        </authorList>
    </citation>
    <scope>NUCLEOTIDE SEQUENCE [LARGE SCALE GENOMIC DNA]</scope>
    <source>
        <strain evidence="4 5">8A47</strain>
    </source>
</reference>
<feature type="transmembrane region" description="Helical" evidence="2">
    <location>
        <begin position="365"/>
        <end position="387"/>
    </location>
</feature>
<feature type="transmembrane region" description="Helical" evidence="2">
    <location>
        <begin position="408"/>
        <end position="438"/>
    </location>
</feature>
<feature type="transmembrane region" description="Helical" evidence="2">
    <location>
        <begin position="571"/>
        <end position="593"/>
    </location>
</feature>
<feature type="domain" description="Peptidase M1 membrane alanine aminopeptidase" evidence="3">
    <location>
        <begin position="868"/>
        <end position="1073"/>
    </location>
</feature>
<proteinExistence type="predicted"/>
<keyword evidence="2" id="KW-1133">Transmembrane helix</keyword>
<dbReference type="Pfam" id="PF01433">
    <property type="entry name" value="Peptidase_M1"/>
    <property type="match status" value="1"/>
</dbReference>
<feature type="region of interest" description="Disordered" evidence="1">
    <location>
        <begin position="1169"/>
        <end position="1192"/>
    </location>
</feature>
<evidence type="ECO:0000256" key="1">
    <source>
        <dbReference type="SAM" id="MobiDB-lite"/>
    </source>
</evidence>
<feature type="transmembrane region" description="Helical" evidence="2">
    <location>
        <begin position="450"/>
        <end position="470"/>
    </location>
</feature>
<name>A0A316TR80_9BACT</name>
<feature type="transmembrane region" description="Helical" evidence="2">
    <location>
        <begin position="526"/>
        <end position="550"/>
    </location>
</feature>
<comment type="caution">
    <text evidence="4">The sequence shown here is derived from an EMBL/GenBank/DDBJ whole genome shotgun (WGS) entry which is preliminary data.</text>
</comment>
<evidence type="ECO:0000313" key="4">
    <source>
        <dbReference type="EMBL" id="PWN06318.1"/>
    </source>
</evidence>
<dbReference type="RefSeq" id="WP_109647111.1">
    <property type="nucleotide sequence ID" value="NZ_QGGB01000007.1"/>
</dbReference>
<keyword evidence="2" id="KW-0812">Transmembrane</keyword>
<organism evidence="4 5">
    <name type="scientific">Rhodohalobacter mucosus</name>
    <dbReference type="NCBI Taxonomy" id="2079485"/>
    <lineage>
        <taxon>Bacteria</taxon>
        <taxon>Pseudomonadati</taxon>
        <taxon>Balneolota</taxon>
        <taxon>Balneolia</taxon>
        <taxon>Balneolales</taxon>
        <taxon>Balneolaceae</taxon>
        <taxon>Rhodohalobacter</taxon>
    </lineage>
</organism>
<dbReference type="GO" id="GO:0008270">
    <property type="term" value="F:zinc ion binding"/>
    <property type="evidence" value="ECO:0007669"/>
    <property type="project" value="InterPro"/>
</dbReference>
<dbReference type="AlphaFoldDB" id="A0A316TR80"/>
<dbReference type="InterPro" id="IPR014782">
    <property type="entry name" value="Peptidase_M1_dom"/>
</dbReference>
<feature type="transmembrane region" description="Helical" evidence="2">
    <location>
        <begin position="17"/>
        <end position="39"/>
    </location>
</feature>
<feature type="transmembrane region" description="Helical" evidence="2">
    <location>
        <begin position="140"/>
        <end position="166"/>
    </location>
</feature>
<feature type="transmembrane region" description="Helical" evidence="2">
    <location>
        <begin position="249"/>
        <end position="266"/>
    </location>
</feature>
<keyword evidence="2" id="KW-0472">Membrane</keyword>
<dbReference type="OrthoDB" id="100605at2"/>
<feature type="transmembrane region" description="Helical" evidence="2">
    <location>
        <begin position="173"/>
        <end position="191"/>
    </location>
</feature>
<feature type="transmembrane region" description="Helical" evidence="2">
    <location>
        <begin position="324"/>
        <end position="345"/>
    </location>
</feature>
<protein>
    <recommendedName>
        <fullName evidence="3">Peptidase M1 membrane alanine aminopeptidase domain-containing protein</fullName>
    </recommendedName>
</protein>
<dbReference type="InterPro" id="IPR027268">
    <property type="entry name" value="Peptidase_M4/M1_CTD_sf"/>
</dbReference>
<dbReference type="Proteomes" id="UP000245533">
    <property type="component" value="Unassembled WGS sequence"/>
</dbReference>
<evidence type="ECO:0000256" key="2">
    <source>
        <dbReference type="SAM" id="Phobius"/>
    </source>
</evidence>
<dbReference type="Gene3D" id="1.10.390.10">
    <property type="entry name" value="Neutral Protease Domain 2"/>
    <property type="match status" value="1"/>
</dbReference>
<evidence type="ECO:0000259" key="3">
    <source>
        <dbReference type="Pfam" id="PF01433"/>
    </source>
</evidence>
<sequence length="1192" mass="134222">MIISLFSFEWLYQRKQWALFAAILLFFVTGLQIGGQGFAPDLINYNAPYQISYYTSIFTLGAVFAIMFFVISGVLRDRTHTFEEIVFSSGIRKHHFFISRFSGGFLFSLIAVSPLVLGMMTGAHLFDHDPGRMAPFSGMLYAWNWLVFVVPNVFICTVLIFSVGLLSKNRMAIYASAVLVYVLYFVCSFYFESPILAGSAPAHSKDLTAAALGDPFGISAFMEQSRYLTPVQKNSVWVSMEGYFLLNRTLWISISFVLLGITYRLFSFRTLQERNQKTSALADDAPASKSTYEPRSVVLKTKRALWAGFFAQSRLGVKQLLKSLPFQIILACTAFVMGSEFYSTLVEGGSYSESLYPLTSVLADLNNMAIFLFGFLLIIFFSGEWVWKERNINMHQILDATPFSNTGFFLSKVSVLICIPILLITLEIVIAIAFQLVLGAPQIHTGVYLALYYFQGVPLLFYILLALFLQSLLPNKYLAIAVTGLLAAAFGTNLSGTLGIEHPLLRIGAMPDVTFSGMTGVDNNAYAFYLLSGHWMILGCILSLLAFRGWRRGVEERFMDRVRQIVTGWPAQHAIILIVLILAFLGTSSMILYKTNIEVDYLSTAKRLDLLAEYEKKYKPYESLGQLFPVSITTDMDLYPVDRSYRVDARYLLINKSEMPVERVLITEKKPTSDVRLEGAALTGQDAALGTFEYEFHSPVMPGDTVAFSYTADGTHLGLFSGHDLVDNGSLVHLADFSPFLGYADSREIRDRSERRKRGLPDRIEEIPSDADFDVPESGFGRVQFETTLSVPASQRGISVGSLEEEWTENGRNYYRYKADVPVMPAITYQSAAYDVDMEFYGGIRMEYYTHPGHDYNMCTISESARHTLDYALREFGEYRHDHLRIVQVPSVWRFGGYAPAGTISMTEDRLYLVDERDPEAFSLVAKRTIHEVAHQWWGHLLATQNISGGSIFVEGFAKYTEGVVMEKHYGMPSLYQLGESAGHRYFTGRSYASTPEQPLYLEQGEGYMLYGKSYFVMMALKELIGETRLNGVLRTLVERHKDETDPTVTAPDFLDELYRVTPEENHSLIDDWFKKIITYDLSVTGAEYDRLPDGSYDITLTIEAEKLESVDGVESPGSMNEPVPIALFSEHPSRASGDQILWLNPLEIRSGSQQITLKVNSLPRYASIDPYGTRPDPVRRDNTLQLPVEAD</sequence>
<feature type="transmembrane region" description="Helical" evidence="2">
    <location>
        <begin position="477"/>
        <end position="500"/>
    </location>
</feature>
<feature type="transmembrane region" description="Helical" evidence="2">
    <location>
        <begin position="51"/>
        <end position="75"/>
    </location>
</feature>